<organism evidence="3 4">
    <name type="scientific">Stieleria varia</name>
    <dbReference type="NCBI Taxonomy" id="2528005"/>
    <lineage>
        <taxon>Bacteria</taxon>
        <taxon>Pseudomonadati</taxon>
        <taxon>Planctomycetota</taxon>
        <taxon>Planctomycetia</taxon>
        <taxon>Pirellulales</taxon>
        <taxon>Pirellulaceae</taxon>
        <taxon>Stieleria</taxon>
    </lineage>
</organism>
<proteinExistence type="predicted"/>
<feature type="region of interest" description="Disordered" evidence="1">
    <location>
        <begin position="555"/>
        <end position="591"/>
    </location>
</feature>
<reference evidence="3 4" key="1">
    <citation type="submission" date="2019-02" db="EMBL/GenBank/DDBJ databases">
        <title>Deep-cultivation of Planctomycetes and their phenomic and genomic characterization uncovers novel biology.</title>
        <authorList>
            <person name="Wiegand S."/>
            <person name="Jogler M."/>
            <person name="Boedeker C."/>
            <person name="Pinto D."/>
            <person name="Vollmers J."/>
            <person name="Rivas-Marin E."/>
            <person name="Kohn T."/>
            <person name="Peeters S.H."/>
            <person name="Heuer A."/>
            <person name="Rast P."/>
            <person name="Oberbeckmann S."/>
            <person name="Bunk B."/>
            <person name="Jeske O."/>
            <person name="Meyerdierks A."/>
            <person name="Storesund J.E."/>
            <person name="Kallscheuer N."/>
            <person name="Luecker S."/>
            <person name="Lage O.M."/>
            <person name="Pohl T."/>
            <person name="Merkel B.J."/>
            <person name="Hornburger P."/>
            <person name="Mueller R.-W."/>
            <person name="Bruemmer F."/>
            <person name="Labrenz M."/>
            <person name="Spormann A.M."/>
            <person name="Op Den Camp H."/>
            <person name="Overmann J."/>
            <person name="Amann R."/>
            <person name="Jetten M.S.M."/>
            <person name="Mascher T."/>
            <person name="Medema M.H."/>
            <person name="Devos D.P."/>
            <person name="Kaster A.-K."/>
            <person name="Ovreas L."/>
            <person name="Rohde M."/>
            <person name="Galperin M.Y."/>
            <person name="Jogler C."/>
        </authorList>
    </citation>
    <scope>NUCLEOTIDE SEQUENCE [LARGE SCALE GENOMIC DNA]</scope>
    <source>
        <strain evidence="3 4">Pla52n</strain>
    </source>
</reference>
<gene>
    <name evidence="3" type="ORF">Pla52n_59750</name>
</gene>
<feature type="compositionally biased region" description="Acidic residues" evidence="1">
    <location>
        <begin position="96"/>
        <end position="109"/>
    </location>
</feature>
<feature type="transmembrane region" description="Helical" evidence="2">
    <location>
        <begin position="523"/>
        <end position="546"/>
    </location>
</feature>
<feature type="compositionally biased region" description="Low complexity" evidence="1">
    <location>
        <begin position="66"/>
        <end position="81"/>
    </location>
</feature>
<feature type="compositionally biased region" description="Polar residues" evidence="1">
    <location>
        <begin position="10"/>
        <end position="22"/>
    </location>
</feature>
<comment type="caution">
    <text evidence="3">The sequence shown here is derived from an EMBL/GenBank/DDBJ whole genome shotgun (WGS) entry which is preliminary data.</text>
</comment>
<feature type="compositionally biased region" description="Polar residues" evidence="1">
    <location>
        <begin position="211"/>
        <end position="220"/>
    </location>
</feature>
<dbReference type="RefSeq" id="WP_146522928.1">
    <property type="nucleotide sequence ID" value="NZ_CP151726.1"/>
</dbReference>
<dbReference type="OrthoDB" id="239030at2"/>
<protein>
    <submittedName>
        <fullName evidence="3">Uncharacterized protein</fullName>
    </submittedName>
</protein>
<evidence type="ECO:0000256" key="2">
    <source>
        <dbReference type="SAM" id="Phobius"/>
    </source>
</evidence>
<dbReference type="CDD" id="cd20335">
    <property type="entry name" value="BRcat_RBR"/>
    <property type="match status" value="1"/>
</dbReference>
<evidence type="ECO:0000256" key="1">
    <source>
        <dbReference type="SAM" id="MobiDB-lite"/>
    </source>
</evidence>
<feature type="compositionally biased region" description="Polar residues" evidence="1">
    <location>
        <begin position="569"/>
        <end position="591"/>
    </location>
</feature>
<feature type="transmembrane region" description="Helical" evidence="2">
    <location>
        <begin position="457"/>
        <end position="477"/>
    </location>
</feature>
<sequence>MPQSLHCPQCNANVTVGPQHSGQRVACPRCGKQFVAPGSLAPSTRAGDDEDDWLTLDDPKPPAPLTSPSRSSASGPSPSGPIDGGATSDDVHTLSDDDLLDDDLPDDDAPLTLQPVSPGGPSGSGKPPTSNAGFSEGDLAALGSLGMLDDDFLQSTDTVPSPTLGTNLPGINEASSNFPSFDTSQIDGSASGSGDGSSDDDLFGDLPPVQVPSTAGNNAGSAAVAMDPNQEFRLKCPICGSLMYAKARQAGKQIKCGDCHSLVKVPQPPKVKPVQSVPSPDEGYSFALQAPATENKPTDPYQKNANELLAQAAAERDKETKPKQSLDMDVPSVGRWLAGVFGIFKDSGVILHWIILSSLLAGPAAFAYAQESTPLYLGVMIWSVLFGVLVISCGFAIMQAVANQLESVTDWPTMDPPAWFEQLMVVVMATAMAAAPPFVVCKLFGAPPMISLGFTMFCVYIAFPFLILSMLDMQSIFTPFSPEVARSATQCSEAWGGLYFSSAMLFGGVFFFALFAATSTGGLVATIFLGVAAIFVYFSMIGRLAYAIGQAVNGPTDSSYDRDEKLPPQNGQPANSGAKTGTSTDATPKQR</sequence>
<feature type="transmembrane region" description="Helical" evidence="2">
    <location>
        <begin position="422"/>
        <end position="445"/>
    </location>
</feature>
<feature type="compositionally biased region" description="Polar residues" evidence="1">
    <location>
        <begin position="173"/>
        <end position="186"/>
    </location>
</feature>
<accession>A0A5C6A1P6</accession>
<keyword evidence="2" id="KW-0472">Membrane</keyword>
<feature type="transmembrane region" description="Helical" evidence="2">
    <location>
        <begin position="497"/>
        <end position="516"/>
    </location>
</feature>
<feature type="transmembrane region" description="Helical" evidence="2">
    <location>
        <begin position="375"/>
        <end position="402"/>
    </location>
</feature>
<feature type="region of interest" description="Disordered" evidence="1">
    <location>
        <begin position="1"/>
        <end position="138"/>
    </location>
</feature>
<feature type="compositionally biased region" description="Polar residues" evidence="1">
    <location>
        <begin position="153"/>
        <end position="166"/>
    </location>
</feature>
<name>A0A5C6A1P6_9BACT</name>
<feature type="transmembrane region" description="Helical" evidence="2">
    <location>
        <begin position="350"/>
        <end position="368"/>
    </location>
</feature>
<dbReference type="AlphaFoldDB" id="A0A5C6A1P6"/>
<keyword evidence="2" id="KW-1133">Transmembrane helix</keyword>
<evidence type="ECO:0000313" key="4">
    <source>
        <dbReference type="Proteomes" id="UP000320176"/>
    </source>
</evidence>
<feature type="region of interest" description="Disordered" evidence="1">
    <location>
        <begin position="153"/>
        <end position="222"/>
    </location>
</feature>
<dbReference type="EMBL" id="SJPN01000009">
    <property type="protein sequence ID" value="TWT93315.1"/>
    <property type="molecule type" value="Genomic_DNA"/>
</dbReference>
<dbReference type="Proteomes" id="UP000320176">
    <property type="component" value="Unassembled WGS sequence"/>
</dbReference>
<keyword evidence="2" id="KW-0812">Transmembrane</keyword>
<keyword evidence="4" id="KW-1185">Reference proteome</keyword>
<feature type="compositionally biased region" description="Low complexity" evidence="1">
    <location>
        <begin position="110"/>
        <end position="130"/>
    </location>
</feature>
<evidence type="ECO:0000313" key="3">
    <source>
        <dbReference type="EMBL" id="TWT93315.1"/>
    </source>
</evidence>